<protein>
    <submittedName>
        <fullName evidence="1">Uncharacterized protein</fullName>
    </submittedName>
</protein>
<organism evidence="1 2">
    <name type="scientific">Lactobacillus paragasseri JV-V03</name>
    <dbReference type="NCBI Taxonomy" id="525326"/>
    <lineage>
        <taxon>Bacteria</taxon>
        <taxon>Bacillati</taxon>
        <taxon>Bacillota</taxon>
        <taxon>Bacilli</taxon>
        <taxon>Lactobacillales</taxon>
        <taxon>Lactobacillaceae</taxon>
        <taxon>Lactobacillus</taxon>
    </lineage>
</organism>
<dbReference type="EMBL" id="ACGO02000001">
    <property type="protein sequence ID" value="EFJ70575.1"/>
    <property type="molecule type" value="Genomic_DNA"/>
</dbReference>
<sequence length="120" mass="13844">MENLGITMDLFNNQQARDAAIKAMHEYHLAYKAGQSIDTTEVKQSLKKLSQSDRTFMFIIGNTSNPLVAIPSINYDIKKNILNKLIMAYFYFKKETENKMDRQILVVQADNFYKSVALNK</sequence>
<comment type="caution">
    <text evidence="1">The sequence shown here is derived from an EMBL/GenBank/DDBJ whole genome shotgun (WGS) entry which is preliminary data.</text>
</comment>
<dbReference type="AlphaFoldDB" id="A0AA87DJJ1"/>
<dbReference type="RefSeq" id="WP_003649195.1">
    <property type="nucleotide sequence ID" value="NZ_CP040500.1"/>
</dbReference>
<dbReference type="Proteomes" id="UP000003672">
    <property type="component" value="Unassembled WGS sequence"/>
</dbReference>
<reference evidence="1 2" key="1">
    <citation type="submission" date="2010-06" db="EMBL/GenBank/DDBJ databases">
        <authorList>
            <person name="Muzny D."/>
            <person name="Qin X."/>
            <person name="Buhay C."/>
            <person name="Dugan-Rocha S."/>
            <person name="Ding Y."/>
            <person name="Chen G."/>
            <person name="Hawes A."/>
            <person name="Holder M."/>
            <person name="Jhangiani S."/>
            <person name="Johnson A."/>
            <person name="Khan Z."/>
            <person name="Li Z."/>
            <person name="Liu W."/>
            <person name="Liu X."/>
            <person name="Perez L."/>
            <person name="Shen H."/>
            <person name="Wang Q."/>
            <person name="Watt J."/>
            <person name="Xi L."/>
            <person name="Xin Y."/>
            <person name="Zhou J."/>
            <person name="Deng J."/>
            <person name="Jiang H."/>
            <person name="Liu Y."/>
            <person name="Qu J."/>
            <person name="Song X.-Z."/>
            <person name="Zhang L."/>
            <person name="Villasana D."/>
            <person name="Johnson A."/>
            <person name="Liu J."/>
            <person name="Liyanage D."/>
            <person name="Lorensuhewa L."/>
            <person name="Robinson T."/>
            <person name="Song A."/>
            <person name="Song B.-B."/>
            <person name="Dinh H."/>
            <person name="Thornton R."/>
            <person name="Coyle M."/>
            <person name="Francisco L."/>
            <person name="Jackson L."/>
            <person name="Javaid M."/>
            <person name="Korchina V."/>
            <person name="Kovar C."/>
            <person name="Mata R."/>
            <person name="Mathew T."/>
            <person name="Ngo R."/>
            <person name="Nguyen L."/>
            <person name="Nguyen N."/>
            <person name="Okwuonu G."/>
            <person name="Ongeri F."/>
            <person name="Pham C."/>
            <person name="Simmons D."/>
            <person name="Wilczek-Boney K."/>
            <person name="Hale W."/>
            <person name="Jakkamsetti A."/>
            <person name="Pham P."/>
            <person name="Ruth R."/>
            <person name="San Lucas F."/>
            <person name="Warren J."/>
            <person name="Zhang J."/>
            <person name="Zhao Z."/>
            <person name="Zhou C."/>
            <person name="Zhu D."/>
            <person name="Lee S."/>
            <person name="Bess C."/>
            <person name="Blankenburg K."/>
            <person name="Forbes L."/>
            <person name="Fu Q."/>
            <person name="Gubbala S."/>
            <person name="Hirani K."/>
            <person name="Jayaseelan J.C."/>
            <person name="Lara F."/>
            <person name="Munidasa M."/>
            <person name="Palculict T."/>
            <person name="Patil S."/>
            <person name="Pu L.-L."/>
            <person name="Saada N."/>
            <person name="Tang L."/>
            <person name="Weissenberger G."/>
            <person name="Zhu Y."/>
            <person name="Hemphill L."/>
            <person name="Shang Y."/>
            <person name="Youmans B."/>
            <person name="Ayvaz T."/>
            <person name="Ross M."/>
            <person name="Santibanez J."/>
            <person name="Aqrawi P."/>
            <person name="Gross S."/>
            <person name="Joshi V."/>
            <person name="Fowler G."/>
            <person name="Nazareth L."/>
            <person name="Reid J."/>
            <person name="Worley K."/>
            <person name="Petrosino J."/>
            <person name="Highlander S."/>
            <person name="Gibbs R."/>
        </authorList>
    </citation>
    <scope>NUCLEOTIDE SEQUENCE [LARGE SCALE GENOMIC DNA]</scope>
    <source>
        <strain evidence="1 2">JV-V03</strain>
    </source>
</reference>
<gene>
    <name evidence="1" type="ORF">HMPREF0514_11019</name>
</gene>
<evidence type="ECO:0000313" key="1">
    <source>
        <dbReference type="EMBL" id="EFJ70575.1"/>
    </source>
</evidence>
<name>A0AA87DJJ1_9LACO</name>
<proteinExistence type="predicted"/>
<evidence type="ECO:0000313" key="2">
    <source>
        <dbReference type="Proteomes" id="UP000003672"/>
    </source>
</evidence>
<accession>A0AA87DJJ1</accession>